<dbReference type="Gene3D" id="3.40.50.300">
    <property type="entry name" value="P-loop containing nucleotide triphosphate hydrolases"/>
    <property type="match status" value="1"/>
</dbReference>
<dbReference type="AlphaFoldDB" id="A0AAW8Q0U6"/>
<dbReference type="SUPFAM" id="SSF52540">
    <property type="entry name" value="P-loop containing nucleoside triphosphate hydrolases"/>
    <property type="match status" value="1"/>
</dbReference>
<protein>
    <recommendedName>
        <fullName evidence="3">ATPase domain-containing protein</fullName>
    </recommendedName>
</protein>
<gene>
    <name evidence="1" type="ORF">QX249_11470</name>
</gene>
<sequence>MKPLDWHYKRPELAEGYLKQVGLGPVFRIALLGVRRIGKTAFLIKDIIPKAEELGFHPVYINMWDNRDAPHETIISKLNDHIKALSSSSKESIKQLMKSEVTKFEINAGVAKATIDTSTVKPQLVSPSHVTQISDALIRLNKLADAADKRLLFILDEIQHLNSTNEFIPIQSCLRTNFDTYHETSVIFAGSSRGGVAAMFNTRSENFKVNGKTEVVEMPFFDSARLTEFPLLDSGFVEYLMGVVKSGFDIDSFDVDELERCFQAYDYSPFWFRRLLEQLISRTLTLEDAHKSILLSIREHNRIDEIIKKMNLIDKLVYLRLYCDIQPLSSDSVNWYMQQIKSIDKKDISFDKARNSATASIRKLERNQIVTIHQNEYFFEITGLQDAIKENLESLI</sequence>
<dbReference type="Proteomes" id="UP001253193">
    <property type="component" value="Unassembled WGS sequence"/>
</dbReference>
<evidence type="ECO:0000313" key="1">
    <source>
        <dbReference type="EMBL" id="MDS1821284.1"/>
    </source>
</evidence>
<dbReference type="PANTHER" id="PTHR34301">
    <property type="entry name" value="DNA-BINDING PROTEIN-RELATED"/>
    <property type="match status" value="1"/>
</dbReference>
<dbReference type="RefSeq" id="WP_311020158.1">
    <property type="nucleotide sequence ID" value="NZ_JAUHGG010000003.1"/>
</dbReference>
<dbReference type="EMBL" id="JAUHGG010000003">
    <property type="protein sequence ID" value="MDS1821284.1"/>
    <property type="molecule type" value="Genomic_DNA"/>
</dbReference>
<comment type="caution">
    <text evidence="1">The sequence shown here is derived from an EMBL/GenBank/DDBJ whole genome shotgun (WGS) entry which is preliminary data.</text>
</comment>
<accession>A0AAW8Q0U6</accession>
<evidence type="ECO:0000313" key="2">
    <source>
        <dbReference type="Proteomes" id="UP001253193"/>
    </source>
</evidence>
<dbReference type="InterPro" id="IPR027417">
    <property type="entry name" value="P-loop_NTPase"/>
</dbReference>
<proteinExistence type="predicted"/>
<evidence type="ECO:0008006" key="3">
    <source>
        <dbReference type="Google" id="ProtNLM"/>
    </source>
</evidence>
<name>A0AAW8Q0U6_VIBPH</name>
<reference evidence="1" key="1">
    <citation type="submission" date="2023-06" db="EMBL/GenBank/DDBJ databases">
        <title>Genomic Diversity of Vibrio spp. and Metagenomic Analysis of Pathogens in Florida Gulf Coastal Waters Following Hurricane Ian.</title>
        <authorList>
            <person name="Brumfield K.D."/>
        </authorList>
    </citation>
    <scope>NUCLEOTIDE SEQUENCE</scope>
    <source>
        <strain evidence="1">WBS2B-138</strain>
    </source>
</reference>
<organism evidence="1 2">
    <name type="scientific">Vibrio parahaemolyticus</name>
    <dbReference type="NCBI Taxonomy" id="670"/>
    <lineage>
        <taxon>Bacteria</taxon>
        <taxon>Pseudomonadati</taxon>
        <taxon>Pseudomonadota</taxon>
        <taxon>Gammaproteobacteria</taxon>
        <taxon>Vibrionales</taxon>
        <taxon>Vibrionaceae</taxon>
        <taxon>Vibrio</taxon>
    </lineage>
</organism>
<dbReference type="PANTHER" id="PTHR34301:SF8">
    <property type="entry name" value="ATPASE DOMAIN-CONTAINING PROTEIN"/>
    <property type="match status" value="1"/>
</dbReference>